<keyword evidence="4" id="KW-1133">Transmembrane helix</keyword>
<dbReference type="PANTHER" id="PTHR31234:SF34">
    <property type="entry name" value="LATE EMBRYOGENESIS ABUNDANT HYDROXYPROLINE-RICH GLYCOPROTEIN FAMILY PROTEIN"/>
    <property type="match status" value="1"/>
</dbReference>
<evidence type="ECO:0000313" key="5">
    <source>
        <dbReference type="EMBL" id="CAG7908808.1"/>
    </source>
</evidence>
<organism evidence="6">
    <name type="scientific">Brassica campestris</name>
    <name type="common">Field mustard</name>
    <dbReference type="NCBI Taxonomy" id="3711"/>
    <lineage>
        <taxon>Eukaryota</taxon>
        <taxon>Viridiplantae</taxon>
        <taxon>Streptophyta</taxon>
        <taxon>Embryophyta</taxon>
        <taxon>Tracheophyta</taxon>
        <taxon>Spermatophyta</taxon>
        <taxon>Magnoliopsida</taxon>
        <taxon>eudicotyledons</taxon>
        <taxon>Gunneridae</taxon>
        <taxon>Pentapetalae</taxon>
        <taxon>rosids</taxon>
        <taxon>malvids</taxon>
        <taxon>Brassicales</taxon>
        <taxon>Brassicaceae</taxon>
        <taxon>Brassiceae</taxon>
        <taxon>Brassica</taxon>
    </lineage>
</organism>
<dbReference type="Proteomes" id="UP000694005">
    <property type="component" value="Chromosome A10"/>
</dbReference>
<dbReference type="GO" id="GO:0016020">
    <property type="term" value="C:membrane"/>
    <property type="evidence" value="ECO:0007669"/>
    <property type="project" value="UniProtKB-SubCell"/>
</dbReference>
<evidence type="ECO:0000256" key="3">
    <source>
        <dbReference type="SAM" id="MobiDB-lite"/>
    </source>
</evidence>
<dbReference type="InterPro" id="IPR044839">
    <property type="entry name" value="NDR1-like"/>
</dbReference>
<reference evidence="6" key="1">
    <citation type="submission" date="2018-11" db="EMBL/GenBank/DDBJ databases">
        <authorList>
            <consortium name="Genoscope - CEA"/>
            <person name="William W."/>
        </authorList>
    </citation>
    <scope>NUCLEOTIDE SEQUENCE</scope>
</reference>
<evidence type="ECO:0000256" key="2">
    <source>
        <dbReference type="ARBA" id="ARBA00023136"/>
    </source>
</evidence>
<dbReference type="EMBL" id="LS974626">
    <property type="protein sequence ID" value="CAG7908808.1"/>
    <property type="molecule type" value="Genomic_DNA"/>
</dbReference>
<dbReference type="PANTHER" id="PTHR31234">
    <property type="entry name" value="LATE EMBRYOGENESIS ABUNDANT (LEA) HYDROXYPROLINE-RICH GLYCOPROTEIN FAMILY"/>
    <property type="match status" value="1"/>
</dbReference>
<comment type="subcellular location">
    <subcellularLocation>
        <location evidence="1">Membrane</location>
    </subcellularLocation>
</comment>
<proteinExistence type="predicted"/>
<feature type="region of interest" description="Disordered" evidence="3">
    <location>
        <begin position="1"/>
        <end position="54"/>
    </location>
</feature>
<keyword evidence="4" id="KW-0812">Transmembrane</keyword>
<sequence length="273" mass="30587">MDPKRPTDEEMAAEKPLKPVLQKPPGFRDEQNQPTTEPPSGTAPLPRRRPRPIHPVSLYPEKKRRWSRCRVFCCCFCIFLAVILLLLLIAGAVFFLWYSPKLPVVRLASFRTSSFNFSSGKTDDGWSFLTADAATMLDFRNPNGKLGLYYGDADVAVILGEKDFETNLGSTKVKGFVQKPGNRTAVIIRTRVRTQQVDDPTAKRLRAELKSKKLLVKVSAKTKVGLAVGSRRIVTVGVSLKCGGVRLQTLDSQMAKCTITILKWYVLIWNQAF</sequence>
<dbReference type="GO" id="GO:0098542">
    <property type="term" value="P:defense response to other organism"/>
    <property type="evidence" value="ECO:0007669"/>
    <property type="project" value="InterPro"/>
</dbReference>
<accession>A0A3P6CSF0</accession>
<evidence type="ECO:0000256" key="1">
    <source>
        <dbReference type="ARBA" id="ARBA00004370"/>
    </source>
</evidence>
<dbReference type="AlphaFoldDB" id="A0A3P6CSF0"/>
<name>A0A3P6CSF0_BRACM</name>
<dbReference type="EMBL" id="LR031577">
    <property type="protein sequence ID" value="VDD16618.1"/>
    <property type="molecule type" value="Genomic_DNA"/>
</dbReference>
<evidence type="ECO:0008006" key="7">
    <source>
        <dbReference type="Google" id="ProtNLM"/>
    </source>
</evidence>
<feature type="compositionally biased region" description="Basic and acidic residues" evidence="3">
    <location>
        <begin position="1"/>
        <end position="17"/>
    </location>
</feature>
<gene>
    <name evidence="6" type="ORF">BRAA10T42331Z</name>
    <name evidence="5" type="ORF">BRAPAZ1V2_A10P00540.2</name>
</gene>
<protein>
    <recommendedName>
        <fullName evidence="7">Late embryogenesis abundant protein LEA-2 subgroup domain-containing protein</fullName>
    </recommendedName>
</protein>
<dbReference type="Gramene" id="A10p00540.2_BraZ1">
    <property type="protein sequence ID" value="A10p00540.2_BraZ1.CDS.1"/>
    <property type="gene ID" value="A10g00540.2_BraZ1"/>
</dbReference>
<keyword evidence="2 4" id="KW-0472">Membrane</keyword>
<evidence type="ECO:0000313" key="6">
    <source>
        <dbReference type="EMBL" id="VDD16618.1"/>
    </source>
</evidence>
<feature type="transmembrane region" description="Helical" evidence="4">
    <location>
        <begin position="71"/>
        <end position="98"/>
    </location>
</feature>
<evidence type="ECO:0000256" key="4">
    <source>
        <dbReference type="SAM" id="Phobius"/>
    </source>
</evidence>